<dbReference type="PANTHER" id="PTHR32176:SF92">
    <property type="entry name" value="XYLOSE ISOMERASE"/>
    <property type="match status" value="1"/>
</dbReference>
<feature type="short sequence motif" description="GXSXG" evidence="3">
    <location>
        <begin position="48"/>
        <end position="52"/>
    </location>
</feature>
<dbReference type="RefSeq" id="WP_016195760.1">
    <property type="nucleotide sequence ID" value="NZ_AQPN01000090.1"/>
</dbReference>
<dbReference type="EMBL" id="AQPN01000090">
    <property type="protein sequence ID" value="EOR94288.1"/>
    <property type="molecule type" value="Genomic_DNA"/>
</dbReference>
<keyword evidence="3" id="KW-0442">Lipid degradation</keyword>
<accession>R9GRH0</accession>
<dbReference type="AlphaFoldDB" id="R9GRH0"/>
<evidence type="ECO:0000256" key="3">
    <source>
        <dbReference type="PROSITE-ProRule" id="PRU01161"/>
    </source>
</evidence>
<dbReference type="GO" id="GO:0047372">
    <property type="term" value="F:monoacylglycerol lipase activity"/>
    <property type="evidence" value="ECO:0007669"/>
    <property type="project" value="TreeGrafter"/>
</dbReference>
<dbReference type="PROSITE" id="PS51635">
    <property type="entry name" value="PNPLA"/>
    <property type="match status" value="1"/>
</dbReference>
<dbReference type="Gene3D" id="3.40.1090.10">
    <property type="entry name" value="Cytosolic phospholipase A2 catalytic domain"/>
    <property type="match status" value="1"/>
</dbReference>
<dbReference type="SUPFAM" id="SSF52151">
    <property type="entry name" value="FabD/lysophospholipase-like"/>
    <property type="match status" value="1"/>
</dbReference>
<dbReference type="PATRIC" id="fig|1150600.3.peg.2503"/>
<keyword evidence="2 3" id="KW-0443">Lipid metabolism</keyword>
<protein>
    <submittedName>
        <fullName evidence="5">Patatin family protein</fullName>
    </submittedName>
</protein>
<feature type="active site" description="Proton acceptor" evidence="3">
    <location>
        <position position="195"/>
    </location>
</feature>
<feature type="short sequence motif" description="DGA/G" evidence="3">
    <location>
        <begin position="195"/>
        <end position="197"/>
    </location>
</feature>
<evidence type="ECO:0000313" key="5">
    <source>
        <dbReference type="EMBL" id="EOR94288.1"/>
    </source>
</evidence>
<comment type="caution">
    <text evidence="5">The sequence shown here is derived from an EMBL/GenBank/DDBJ whole genome shotgun (WGS) entry which is preliminary data.</text>
</comment>
<dbReference type="InterPro" id="IPR002641">
    <property type="entry name" value="PNPLA_dom"/>
</dbReference>
<feature type="domain" description="PNPLA" evidence="4">
    <location>
        <begin position="5"/>
        <end position="208"/>
    </location>
</feature>
<keyword evidence="6" id="KW-1185">Reference proteome</keyword>
<dbReference type="OrthoDB" id="9807112at2"/>
<dbReference type="Pfam" id="PF01734">
    <property type="entry name" value="Patatin"/>
    <property type="match status" value="1"/>
</dbReference>
<keyword evidence="3" id="KW-0378">Hydrolase</keyword>
<feature type="short sequence motif" description="GXGXXG" evidence="3">
    <location>
        <begin position="9"/>
        <end position="14"/>
    </location>
</feature>
<proteinExistence type="inferred from homology"/>
<comment type="similarity">
    <text evidence="1">Belongs to the patatin family.</text>
</comment>
<dbReference type="STRING" id="1150600.ADIARSV_2529"/>
<evidence type="ECO:0000313" key="6">
    <source>
        <dbReference type="Proteomes" id="UP000014174"/>
    </source>
</evidence>
<evidence type="ECO:0000259" key="4">
    <source>
        <dbReference type="PROSITE" id="PS51635"/>
    </source>
</evidence>
<dbReference type="Proteomes" id="UP000014174">
    <property type="component" value="Unassembled WGS sequence"/>
</dbReference>
<evidence type="ECO:0000256" key="2">
    <source>
        <dbReference type="ARBA" id="ARBA00023098"/>
    </source>
</evidence>
<gene>
    <name evidence="5" type="ORF">ADIARSV_2529</name>
</gene>
<dbReference type="PANTHER" id="PTHR32176">
    <property type="entry name" value="XYLOSE ISOMERASE"/>
    <property type="match status" value="1"/>
</dbReference>
<reference evidence="5 6" key="1">
    <citation type="journal article" date="2013" name="Genome Announc.">
        <title>Draft Genome Sequence of Arcticibacter svalbardensis Strain MN12-7T, a Member of the Family Sphingobacteriaceae Isolated from an Arctic Soil Sample.</title>
        <authorList>
            <person name="Shivaji S."/>
            <person name="Ara S."/>
            <person name="Prasad S."/>
            <person name="Manasa B.P."/>
            <person name="Begum Z."/>
            <person name="Singh A."/>
            <person name="Kumar Pinnaka A."/>
        </authorList>
    </citation>
    <scope>NUCLEOTIDE SEQUENCE [LARGE SCALE GENOMIC DNA]</scope>
    <source>
        <strain evidence="5 6">MN12-7</strain>
    </source>
</reference>
<evidence type="ECO:0000256" key="1">
    <source>
        <dbReference type="ARBA" id="ARBA00010240"/>
    </source>
</evidence>
<organism evidence="5 6">
    <name type="scientific">Arcticibacter svalbardensis MN12-7</name>
    <dbReference type="NCBI Taxonomy" id="1150600"/>
    <lineage>
        <taxon>Bacteria</taxon>
        <taxon>Pseudomonadati</taxon>
        <taxon>Bacteroidota</taxon>
        <taxon>Sphingobacteriia</taxon>
        <taxon>Sphingobacteriales</taxon>
        <taxon>Sphingobacteriaceae</taxon>
        <taxon>Arcticibacter</taxon>
    </lineage>
</organism>
<dbReference type="eggNOG" id="COG3621">
    <property type="taxonomic scope" value="Bacteria"/>
</dbReference>
<name>R9GRH0_9SPHI</name>
<sequence>MKKILSIDGGGIRGIIAGQILVALEQKLQKKTGNDQARIADYFDFFAGTSTGGILTCICLCPDENNPTSPRFSAQEAVNLYVKNGAKIFDTNLWHRIHSGEGMLDEKFDAKPLEDCLKEYFGDLKLSQLVKPCIITSYDIEGRNTHFFAQQDHLSKGEGGDFLVREVCRATSAAPTYFETALVKSLSGVSYALIDGGVFANNPALCAYSEVRTSNGEPTAKDMFIVSIGTGSENKPYKYEDAKDYGAIGWIRPIIDIMMAGASETTHYHLTKMFAAQGNEDNYIRIQPSSIRRAKFEMDNATQDNINALVEVGIATAQDCPDLDRIVEVLLKDKDSVQFKELSY</sequence>
<dbReference type="InterPro" id="IPR016035">
    <property type="entry name" value="Acyl_Trfase/lysoPLipase"/>
</dbReference>
<dbReference type="GO" id="GO:0016042">
    <property type="term" value="P:lipid catabolic process"/>
    <property type="evidence" value="ECO:0007669"/>
    <property type="project" value="UniProtKB-UniRule"/>
</dbReference>
<dbReference type="GO" id="GO:0004620">
    <property type="term" value="F:phospholipase activity"/>
    <property type="evidence" value="ECO:0007669"/>
    <property type="project" value="TreeGrafter"/>
</dbReference>
<feature type="active site" description="Nucleophile" evidence="3">
    <location>
        <position position="50"/>
    </location>
</feature>